<feature type="compositionally biased region" description="Low complexity" evidence="2">
    <location>
        <begin position="34"/>
        <end position="45"/>
    </location>
</feature>
<dbReference type="PROSITE" id="PS50005">
    <property type="entry name" value="TPR"/>
    <property type="match status" value="1"/>
</dbReference>
<accession>A0AAX6FUT8</accession>
<evidence type="ECO:0000313" key="5">
    <source>
        <dbReference type="Proteomes" id="UP001140949"/>
    </source>
</evidence>
<dbReference type="SUPFAM" id="SSF48452">
    <property type="entry name" value="TPR-like"/>
    <property type="match status" value="1"/>
</dbReference>
<keyword evidence="5" id="KW-1185">Reference proteome</keyword>
<dbReference type="Proteomes" id="UP001140949">
    <property type="component" value="Unassembled WGS sequence"/>
</dbReference>
<dbReference type="EMBL" id="JANAVB010007596">
    <property type="protein sequence ID" value="KAJ6842539.1"/>
    <property type="molecule type" value="Genomic_DNA"/>
</dbReference>
<proteinExistence type="predicted"/>
<dbReference type="InterPro" id="IPR036249">
    <property type="entry name" value="Thioredoxin-like_sf"/>
</dbReference>
<dbReference type="SMART" id="SM00028">
    <property type="entry name" value="TPR"/>
    <property type="match status" value="3"/>
</dbReference>
<evidence type="ECO:0000313" key="3">
    <source>
        <dbReference type="EMBL" id="KAJ6820189.1"/>
    </source>
</evidence>
<organism evidence="3 5">
    <name type="scientific">Iris pallida</name>
    <name type="common">Sweet iris</name>
    <dbReference type="NCBI Taxonomy" id="29817"/>
    <lineage>
        <taxon>Eukaryota</taxon>
        <taxon>Viridiplantae</taxon>
        <taxon>Streptophyta</taxon>
        <taxon>Embryophyta</taxon>
        <taxon>Tracheophyta</taxon>
        <taxon>Spermatophyta</taxon>
        <taxon>Magnoliopsida</taxon>
        <taxon>Liliopsida</taxon>
        <taxon>Asparagales</taxon>
        <taxon>Iridaceae</taxon>
        <taxon>Iridoideae</taxon>
        <taxon>Irideae</taxon>
        <taxon>Iris</taxon>
    </lineage>
</organism>
<dbReference type="SUPFAM" id="SSF52833">
    <property type="entry name" value="Thioredoxin-like"/>
    <property type="match status" value="1"/>
</dbReference>
<comment type="caution">
    <text evidence="3">The sequence shown here is derived from an EMBL/GenBank/DDBJ whole genome shotgun (WGS) entry which is preliminary data.</text>
</comment>
<reference evidence="3" key="1">
    <citation type="journal article" date="2023" name="GigaByte">
        <title>Genome assembly of the bearded iris, Iris pallida Lam.</title>
        <authorList>
            <person name="Bruccoleri R.E."/>
            <person name="Oakeley E.J."/>
            <person name="Faust A.M.E."/>
            <person name="Altorfer M."/>
            <person name="Dessus-Babus S."/>
            <person name="Burckhardt D."/>
            <person name="Oertli M."/>
            <person name="Naumann U."/>
            <person name="Petersen F."/>
            <person name="Wong J."/>
        </authorList>
    </citation>
    <scope>NUCLEOTIDE SEQUENCE</scope>
    <source>
        <strain evidence="3">GSM-AAB239-AS_SAM_17_03QT</strain>
    </source>
</reference>
<reference evidence="3" key="2">
    <citation type="submission" date="2023-04" db="EMBL/GenBank/DDBJ databases">
        <authorList>
            <person name="Bruccoleri R.E."/>
            <person name="Oakeley E.J."/>
            <person name="Faust A.-M."/>
            <person name="Dessus-Babus S."/>
            <person name="Altorfer M."/>
            <person name="Burckhardt D."/>
            <person name="Oertli M."/>
            <person name="Naumann U."/>
            <person name="Petersen F."/>
            <person name="Wong J."/>
        </authorList>
    </citation>
    <scope>NUCLEOTIDE SEQUENCE</scope>
    <source>
        <strain evidence="3">GSM-AAB239-AS_SAM_17_03QT</strain>
        <tissue evidence="3">Leaf</tissue>
    </source>
</reference>
<dbReference type="AlphaFoldDB" id="A0AAX6FUT8"/>
<evidence type="ECO:0000313" key="4">
    <source>
        <dbReference type="EMBL" id="KAJ6842539.1"/>
    </source>
</evidence>
<sequence length="267" mass="28844">MEATLTSSFHLIVLPKPNLPSRSNKTTWKKRTTTQKIVSSSSSSSSEEDKPTELRVCTNRSCSRQGSRSILAVLSAIAPPSVSASSCGCLGRCGSGPNLVLDPPDGPAIVTCCATPARAARLLAELCRHGRFDPEKALKALAVRNEAEDEIDKGNFSEAQLFLSQAIELRPSGGLHFLYRLRSVARLAIGDNEGALHDAEEAFRIAPKFPEAFICQGDAFVAMEQWDAAEKAYSNALLIDPSIRRSRSFKARVAKLEEKLIVANASS</sequence>
<feature type="region of interest" description="Disordered" evidence="2">
    <location>
        <begin position="20"/>
        <end position="52"/>
    </location>
</feature>
<dbReference type="CDD" id="cd02980">
    <property type="entry name" value="TRX_Fd_family"/>
    <property type="match status" value="1"/>
</dbReference>
<dbReference type="PANTHER" id="PTHR47682">
    <property type="entry name" value="TETRATRICOPEPTIDE REPEAT (TPR)-CONTAINING PROTEIN"/>
    <property type="match status" value="1"/>
</dbReference>
<feature type="repeat" description="TPR" evidence="1">
    <location>
        <begin position="210"/>
        <end position="243"/>
    </location>
</feature>
<gene>
    <name evidence="4" type="ORF">M6B38_301650</name>
    <name evidence="3" type="ORF">M6B38_398040</name>
</gene>
<dbReference type="EMBL" id="JANAVB010025796">
    <property type="protein sequence ID" value="KAJ6820189.1"/>
    <property type="molecule type" value="Genomic_DNA"/>
</dbReference>
<dbReference type="PANTHER" id="PTHR47682:SF1">
    <property type="entry name" value="TETRATRICOPEPTIDE REPEAT (TPR)-CONTAINING PROTEIN"/>
    <property type="match status" value="1"/>
</dbReference>
<name>A0AAX6FUT8_IRIPA</name>
<dbReference type="Gene3D" id="3.40.30.10">
    <property type="entry name" value="Glutaredoxin"/>
    <property type="match status" value="1"/>
</dbReference>
<keyword evidence="1" id="KW-0802">TPR repeat</keyword>
<evidence type="ECO:0000256" key="2">
    <source>
        <dbReference type="SAM" id="MobiDB-lite"/>
    </source>
</evidence>
<evidence type="ECO:0000256" key="1">
    <source>
        <dbReference type="PROSITE-ProRule" id="PRU00339"/>
    </source>
</evidence>
<dbReference type="Gene3D" id="1.25.40.10">
    <property type="entry name" value="Tetratricopeptide repeat domain"/>
    <property type="match status" value="1"/>
</dbReference>
<dbReference type="InterPro" id="IPR011990">
    <property type="entry name" value="TPR-like_helical_dom_sf"/>
</dbReference>
<dbReference type="InterPro" id="IPR019734">
    <property type="entry name" value="TPR_rpt"/>
</dbReference>
<protein>
    <submittedName>
        <fullName evidence="3">Uncharacterized protein</fullName>
    </submittedName>
</protein>